<organism evidence="1 2">
    <name type="scientific">Pelobates cultripes</name>
    <name type="common">Western spadefoot toad</name>
    <dbReference type="NCBI Taxonomy" id="61616"/>
    <lineage>
        <taxon>Eukaryota</taxon>
        <taxon>Metazoa</taxon>
        <taxon>Chordata</taxon>
        <taxon>Craniata</taxon>
        <taxon>Vertebrata</taxon>
        <taxon>Euteleostomi</taxon>
        <taxon>Amphibia</taxon>
        <taxon>Batrachia</taxon>
        <taxon>Anura</taxon>
        <taxon>Pelobatoidea</taxon>
        <taxon>Pelobatidae</taxon>
        <taxon>Pelobates</taxon>
    </lineage>
</organism>
<keyword evidence="2" id="KW-1185">Reference proteome</keyword>
<name>A0AAD1VT40_PELCU</name>
<dbReference type="Proteomes" id="UP001295444">
    <property type="component" value="Chromosome 02"/>
</dbReference>
<sequence length="102" mass="12087">MNTAHASEFHTEFMLHYQKQLNGAFAALTALQEEFDWTMENKLVIRHDELKHTRRCHWNFKLHKLLAQQEQCYKHADKPVAYNGLCPLPLKAWLNIVLVESR</sequence>
<evidence type="ECO:0000313" key="1">
    <source>
        <dbReference type="EMBL" id="CAH2248778.1"/>
    </source>
</evidence>
<protein>
    <submittedName>
        <fullName evidence="1">Uncharacterized protein</fullName>
    </submittedName>
</protein>
<dbReference type="EMBL" id="OW240913">
    <property type="protein sequence ID" value="CAH2248778.1"/>
    <property type="molecule type" value="Genomic_DNA"/>
</dbReference>
<reference evidence="1" key="1">
    <citation type="submission" date="2022-03" db="EMBL/GenBank/DDBJ databases">
        <authorList>
            <person name="Alioto T."/>
            <person name="Alioto T."/>
            <person name="Gomez Garrido J."/>
        </authorList>
    </citation>
    <scope>NUCLEOTIDE SEQUENCE</scope>
</reference>
<accession>A0AAD1VT40</accession>
<evidence type="ECO:0000313" key="2">
    <source>
        <dbReference type="Proteomes" id="UP001295444"/>
    </source>
</evidence>
<proteinExistence type="predicted"/>
<dbReference type="AlphaFoldDB" id="A0AAD1VT40"/>
<gene>
    <name evidence="1" type="ORF">PECUL_23A060877</name>
</gene>